<gene>
    <name evidence="1" type="ORF">ASPCAL12873</name>
</gene>
<dbReference type="OMA" id="CEKGMEV"/>
<sequence length="141" mass="15036">MLVAALSAGHTCLALCRDPSKLHSLHTSYPDTLIIRAGNVHNLNDVMRVLTHDERHLVDAVNFTIGNKPGLKAAAKGDKGDPHVCEKGMKTLLAVLGVLRNEWGLQGSPLLCVVSTTGISVKRDIPLCVLSSLSFYAGRAA</sequence>
<dbReference type="OrthoDB" id="63935at2759"/>
<dbReference type="Gene3D" id="3.40.50.720">
    <property type="entry name" value="NAD(P)-binding Rossmann-like Domain"/>
    <property type="match status" value="1"/>
</dbReference>
<evidence type="ECO:0008006" key="3">
    <source>
        <dbReference type="Google" id="ProtNLM"/>
    </source>
</evidence>
<dbReference type="AlphaFoldDB" id="A0A0U5GIS2"/>
<reference evidence="2" key="1">
    <citation type="journal article" date="2016" name="Genome Announc.">
        <title>Draft genome sequences of fungus Aspergillus calidoustus.</title>
        <authorList>
            <person name="Horn F."/>
            <person name="Linde J."/>
            <person name="Mattern D.J."/>
            <person name="Walther G."/>
            <person name="Guthke R."/>
            <person name="Scherlach K."/>
            <person name="Martin K."/>
            <person name="Brakhage A.A."/>
            <person name="Petzke L."/>
            <person name="Valiante V."/>
        </authorList>
    </citation>
    <scope>NUCLEOTIDE SEQUENCE [LARGE SCALE GENOMIC DNA]</scope>
    <source>
        <strain evidence="2">SF006504</strain>
    </source>
</reference>
<dbReference type="EMBL" id="CDMC01000015">
    <property type="protein sequence ID" value="CEL09743.1"/>
    <property type="molecule type" value="Genomic_DNA"/>
</dbReference>
<dbReference type="Proteomes" id="UP000054771">
    <property type="component" value="Unassembled WGS sequence"/>
</dbReference>
<dbReference type="STRING" id="454130.A0A0U5GIS2"/>
<keyword evidence="2" id="KW-1185">Reference proteome</keyword>
<name>A0A0U5GIS2_ASPCI</name>
<proteinExistence type="predicted"/>
<organism evidence="1 2">
    <name type="scientific">Aspergillus calidoustus</name>
    <dbReference type="NCBI Taxonomy" id="454130"/>
    <lineage>
        <taxon>Eukaryota</taxon>
        <taxon>Fungi</taxon>
        <taxon>Dikarya</taxon>
        <taxon>Ascomycota</taxon>
        <taxon>Pezizomycotina</taxon>
        <taxon>Eurotiomycetes</taxon>
        <taxon>Eurotiomycetidae</taxon>
        <taxon>Eurotiales</taxon>
        <taxon>Aspergillaceae</taxon>
        <taxon>Aspergillus</taxon>
        <taxon>Aspergillus subgen. Nidulantes</taxon>
    </lineage>
</organism>
<protein>
    <recommendedName>
        <fullName evidence="3">NAD(P)-binding domain-containing protein</fullName>
    </recommendedName>
</protein>
<accession>A0A0U5GIS2</accession>
<evidence type="ECO:0000313" key="1">
    <source>
        <dbReference type="EMBL" id="CEL09743.1"/>
    </source>
</evidence>
<evidence type="ECO:0000313" key="2">
    <source>
        <dbReference type="Proteomes" id="UP000054771"/>
    </source>
</evidence>